<dbReference type="KEGG" id="dfa:DFA_06955"/>
<dbReference type="InterPro" id="IPR036770">
    <property type="entry name" value="Ankyrin_rpt-contain_sf"/>
</dbReference>
<keyword evidence="2" id="KW-1185">Reference proteome</keyword>
<dbReference type="PANTHER" id="PTHR46586">
    <property type="entry name" value="ANKYRIN REPEAT-CONTAINING PROTEIN"/>
    <property type="match status" value="1"/>
</dbReference>
<dbReference type="OrthoDB" id="24466at2759"/>
<organism evidence="1 2">
    <name type="scientific">Cavenderia fasciculata</name>
    <name type="common">Slime mold</name>
    <name type="synonym">Dictyostelium fasciculatum</name>
    <dbReference type="NCBI Taxonomy" id="261658"/>
    <lineage>
        <taxon>Eukaryota</taxon>
        <taxon>Amoebozoa</taxon>
        <taxon>Evosea</taxon>
        <taxon>Eumycetozoa</taxon>
        <taxon>Dictyostelia</taxon>
        <taxon>Acytosteliales</taxon>
        <taxon>Cavenderiaceae</taxon>
        <taxon>Cavenderia</taxon>
    </lineage>
</organism>
<dbReference type="AlphaFoldDB" id="F4PX49"/>
<dbReference type="EMBL" id="GL883013">
    <property type="protein sequence ID" value="EGG19852.1"/>
    <property type="molecule type" value="Genomic_DNA"/>
</dbReference>
<dbReference type="PANTHER" id="PTHR46586:SF3">
    <property type="entry name" value="ANKYRIN REPEAT-CONTAINING PROTEIN"/>
    <property type="match status" value="1"/>
</dbReference>
<evidence type="ECO:0008006" key="3">
    <source>
        <dbReference type="Google" id="ProtNLM"/>
    </source>
</evidence>
<accession>F4PX49</accession>
<dbReference type="Gene3D" id="1.25.40.20">
    <property type="entry name" value="Ankyrin repeat-containing domain"/>
    <property type="match status" value="1"/>
</dbReference>
<name>F4PX49_CACFS</name>
<proteinExistence type="predicted"/>
<dbReference type="GeneID" id="14872246"/>
<evidence type="ECO:0000313" key="2">
    <source>
        <dbReference type="Proteomes" id="UP000007797"/>
    </source>
</evidence>
<protein>
    <recommendedName>
        <fullName evidence="3">Ankyrin repeat-containing protein</fullName>
    </recommendedName>
</protein>
<evidence type="ECO:0000313" key="1">
    <source>
        <dbReference type="EMBL" id="EGG19852.1"/>
    </source>
</evidence>
<dbReference type="RefSeq" id="XP_004358198.1">
    <property type="nucleotide sequence ID" value="XM_004358141.1"/>
</dbReference>
<gene>
    <name evidence="1" type="ORF">DFA_06955</name>
</gene>
<dbReference type="InterPro" id="IPR052050">
    <property type="entry name" value="SecEffector_AnkRepeat"/>
</dbReference>
<sequence length="740" mass="84817">MEERMVYSYIIKTATTIDINEETIKRVLTNKILFRKIIQVGRKTTQNLLQCYSYNQIISVEWMIVHGHLGLLEYKLKRDDPLHFTLVSIELVCKCIGGGGDSSSMSLFTRIYEKKRSMFYANTLLEYAASSGNMKCDRAIFVLDDFVRWFQDLASLSPVELGRVGALEIVEWVLETFIGDQPSIILVRDARELTALFGRLSRIEQEYLCFVQYSTNYTSYCVIDYKHHILTMYSKYYQLETESVVETLNTEQLAFITHIFSVCNVGDIIQYGSVPLLRCAWAIKGQGYFASVMHRFTSSDSLEALEYIHEKIPNCLGRKDLQYAITNHHADIVQFIAHHYPNLMVDLGNDSLILDAYTSLYDPHVAKVLIDNDATSHPVFDQVSILPLATTFPSLDALIFYLTYIDHTLESITVNFNSEDELPILKYLVQHYGATLDMNSIMKKACESGYLSFVQYLVEIHYEKSNTGIASTFVDTAFVRGHRSIVHYLVTEKQNHFGQSSWQKAGSLGDADLFEFVISHTIPSQLQSAIKTSMLQACKNGMFNLIQYIHNNYLINNINNNNSNNSNNSNNVDSIDNNNSEEEEEFLFLSRLMIEAVGYDQSRILKYLIDNTKVRDDGSDKDKDVKLKVFKSKSTRTELLETLMVSIINGCQLECFKLLVDSNQYNYQINKGHTMVLAKHSASFPLLLHLIESDKDIMYHIYTVSPTPLNLKLQRIITDKQRITNNINEMLNNNNDDDFD</sequence>
<dbReference type="Proteomes" id="UP000007797">
    <property type="component" value="Unassembled WGS sequence"/>
</dbReference>
<dbReference type="SUPFAM" id="SSF48403">
    <property type="entry name" value="Ankyrin repeat"/>
    <property type="match status" value="1"/>
</dbReference>
<reference evidence="2" key="1">
    <citation type="journal article" date="2011" name="Genome Res.">
        <title>Phylogeny-wide analysis of social amoeba genomes highlights ancient origins for complex intercellular communication.</title>
        <authorList>
            <person name="Heidel A.J."/>
            <person name="Lawal H.M."/>
            <person name="Felder M."/>
            <person name="Schilde C."/>
            <person name="Helps N.R."/>
            <person name="Tunggal B."/>
            <person name="Rivero F."/>
            <person name="John U."/>
            <person name="Schleicher M."/>
            <person name="Eichinger L."/>
            <person name="Platzer M."/>
            <person name="Noegel A.A."/>
            <person name="Schaap P."/>
            <person name="Gloeckner G."/>
        </authorList>
    </citation>
    <scope>NUCLEOTIDE SEQUENCE [LARGE SCALE GENOMIC DNA]</scope>
    <source>
        <strain evidence="2">SH3</strain>
    </source>
</reference>